<dbReference type="GO" id="GO:0016757">
    <property type="term" value="F:glycosyltransferase activity"/>
    <property type="evidence" value="ECO:0007669"/>
    <property type="project" value="InterPro"/>
</dbReference>
<keyword evidence="2" id="KW-1185">Reference proteome</keyword>
<dbReference type="AlphaFoldDB" id="A0A0R1W4C3"/>
<dbReference type="Proteomes" id="UP000051315">
    <property type="component" value="Unassembled WGS sequence"/>
</dbReference>
<evidence type="ECO:0000313" key="1">
    <source>
        <dbReference type="EMBL" id="KRM12335.1"/>
    </source>
</evidence>
<dbReference type="SUPFAM" id="SSF53448">
    <property type="entry name" value="Nucleotide-diphospho-sugar transferases"/>
    <property type="match status" value="1"/>
</dbReference>
<dbReference type="Gene3D" id="3.90.550.10">
    <property type="entry name" value="Spore Coat Polysaccharide Biosynthesis Protein SpsA, Chain A"/>
    <property type="match status" value="1"/>
</dbReference>
<dbReference type="InterPro" id="IPR002495">
    <property type="entry name" value="Glyco_trans_8"/>
</dbReference>
<dbReference type="InterPro" id="IPR029044">
    <property type="entry name" value="Nucleotide-diphossugar_trans"/>
</dbReference>
<organism evidence="1 2">
    <name type="scientific">Lapidilactobacillus concavus DSM 17758</name>
    <dbReference type="NCBI Taxonomy" id="1423735"/>
    <lineage>
        <taxon>Bacteria</taxon>
        <taxon>Bacillati</taxon>
        <taxon>Bacillota</taxon>
        <taxon>Bacilli</taxon>
        <taxon>Lactobacillales</taxon>
        <taxon>Lactobacillaceae</taxon>
        <taxon>Lapidilactobacillus</taxon>
    </lineage>
</organism>
<reference evidence="1 2" key="1">
    <citation type="journal article" date="2015" name="Genome Announc.">
        <title>Expanding the biotechnology potential of lactobacilli through comparative genomics of 213 strains and associated genera.</title>
        <authorList>
            <person name="Sun Z."/>
            <person name="Harris H.M."/>
            <person name="McCann A."/>
            <person name="Guo C."/>
            <person name="Argimon S."/>
            <person name="Zhang W."/>
            <person name="Yang X."/>
            <person name="Jeffery I.B."/>
            <person name="Cooney J.C."/>
            <person name="Kagawa T.F."/>
            <person name="Liu W."/>
            <person name="Song Y."/>
            <person name="Salvetti E."/>
            <person name="Wrobel A."/>
            <person name="Rasinkangas P."/>
            <person name="Parkhill J."/>
            <person name="Rea M.C."/>
            <person name="O'Sullivan O."/>
            <person name="Ritari J."/>
            <person name="Douillard F.P."/>
            <person name="Paul Ross R."/>
            <person name="Yang R."/>
            <person name="Briner A.E."/>
            <person name="Felis G.E."/>
            <person name="de Vos W.M."/>
            <person name="Barrangou R."/>
            <person name="Klaenhammer T.R."/>
            <person name="Caufield P.W."/>
            <person name="Cui Y."/>
            <person name="Zhang H."/>
            <person name="O'Toole P.W."/>
        </authorList>
    </citation>
    <scope>NUCLEOTIDE SEQUENCE [LARGE SCALE GENOMIC DNA]</scope>
    <source>
        <strain evidence="1 2">DSM 17758</strain>
    </source>
</reference>
<dbReference type="EMBL" id="AZFX01000016">
    <property type="protein sequence ID" value="KRM12335.1"/>
    <property type="molecule type" value="Genomic_DNA"/>
</dbReference>
<gene>
    <name evidence="1" type="ORF">FC15_GL000479</name>
</gene>
<proteinExistence type="predicted"/>
<protein>
    <recommendedName>
        <fullName evidence="3">Lipopolysaccharide biosynthesis glycosyltransferase</fullName>
    </recommendedName>
</protein>
<dbReference type="Pfam" id="PF01501">
    <property type="entry name" value="Glyco_transf_8"/>
    <property type="match status" value="1"/>
</dbReference>
<dbReference type="PATRIC" id="fig|1423735.3.peg.494"/>
<comment type="caution">
    <text evidence="1">The sequence shown here is derived from an EMBL/GenBank/DDBJ whole genome shotgun (WGS) entry which is preliminary data.</text>
</comment>
<sequence length="272" mass="31986">MFSGLIISILSLTKHAQEPLNIYILTGQLYNRHQQFQALTDDHAAFLNQLVKRENVDSGVTKIDITTQFEADLPKANINTLFTPYSMLRLYSDLVPQFSDRILYLDADVVCRRPFEDFYHQSLAGTDFVGVLDHYGRWFFHHQQRAFDYINSGMLLMNLDMIRQDKLLARCRECCRKWPMIMPDQSAMNKLAKHKAFAPEKYNEQQDVQSDTVFQHFSTRWKLWPIVHTVSVKPWEVDKVHQQLHLHEYDDILAEYQEIMAELDAEGELKTE</sequence>
<dbReference type="STRING" id="1423735.FC15_GL000479"/>
<evidence type="ECO:0000313" key="2">
    <source>
        <dbReference type="Proteomes" id="UP000051315"/>
    </source>
</evidence>
<name>A0A0R1W4C3_9LACO</name>
<accession>A0A0R1W4C3</accession>
<evidence type="ECO:0008006" key="3">
    <source>
        <dbReference type="Google" id="ProtNLM"/>
    </source>
</evidence>